<dbReference type="PANTHER" id="PTHR12411">
    <property type="entry name" value="CYSTEINE PROTEASE FAMILY C1-RELATED"/>
    <property type="match status" value="1"/>
</dbReference>
<evidence type="ECO:0000259" key="2">
    <source>
        <dbReference type="SMART" id="SM00645"/>
    </source>
</evidence>
<dbReference type="PATRIC" id="fig|634498.28.peg.147"/>
<evidence type="ECO:0000313" key="3">
    <source>
        <dbReference type="EMBL" id="ADC45995.1"/>
    </source>
</evidence>
<evidence type="ECO:0000313" key="4">
    <source>
        <dbReference type="Proteomes" id="UP000008680"/>
    </source>
</evidence>
<organism evidence="3 4">
    <name type="scientific">Methanobrevibacter ruminantium (strain ATCC 35063 / DSM 1093 / JCM 13430 / OCM 146 / M1)</name>
    <name type="common">Methanobacterium ruminantium</name>
    <dbReference type="NCBI Taxonomy" id="634498"/>
    <lineage>
        <taxon>Archaea</taxon>
        <taxon>Methanobacteriati</taxon>
        <taxon>Methanobacteriota</taxon>
        <taxon>Methanomada group</taxon>
        <taxon>Methanobacteria</taxon>
        <taxon>Methanobacteriales</taxon>
        <taxon>Methanobacteriaceae</taxon>
        <taxon>Methanobrevibacter</taxon>
    </lineage>
</organism>
<reference evidence="3 4" key="1">
    <citation type="journal article" date="2010" name="PLoS ONE">
        <title>The genome sequence of the rumen methanogen Methanobrevibacter ruminantium reveals new possibilities for controlling ruminant methane emissions.</title>
        <authorList>
            <person name="Leahy S.C."/>
            <person name="Kelly W.J."/>
            <person name="Altermann E."/>
            <person name="Ronimus R.S."/>
            <person name="Yeoman C.J."/>
            <person name="Pacheco D.M."/>
            <person name="Li D."/>
            <person name="Kong Z."/>
            <person name="McTavish S."/>
            <person name="Sang C."/>
            <person name="Lambie S.C."/>
            <person name="Janssen P.H."/>
            <person name="Dey D."/>
            <person name="Attwood G.T."/>
        </authorList>
    </citation>
    <scope>NUCLEOTIDE SEQUENCE [LARGE SCALE GENOMIC DNA]</scope>
    <source>
        <strain evidence="4">ATCC 35063 / DSM 1093 / JCM 13430 / OCM 146 / M1</strain>
    </source>
</reference>
<dbReference type="SUPFAM" id="SSF49373">
    <property type="entry name" value="Invasin/intimin cell-adhesion fragments"/>
    <property type="match status" value="1"/>
</dbReference>
<dbReference type="InterPro" id="IPR013128">
    <property type="entry name" value="Peptidase_C1A"/>
</dbReference>
<feature type="domain" description="Peptidase C1A papain C-terminal" evidence="2">
    <location>
        <begin position="519"/>
        <end position="741"/>
    </location>
</feature>
<dbReference type="Proteomes" id="UP000008680">
    <property type="component" value="Chromosome"/>
</dbReference>
<dbReference type="Gene3D" id="3.90.70.10">
    <property type="entry name" value="Cysteine proteinases"/>
    <property type="match status" value="1"/>
</dbReference>
<dbReference type="SMART" id="SM00645">
    <property type="entry name" value="Pept_C1"/>
    <property type="match status" value="1"/>
</dbReference>
<dbReference type="RefSeq" id="WP_012954951.1">
    <property type="nucleotide sequence ID" value="NC_013790.1"/>
</dbReference>
<dbReference type="SUPFAM" id="SSF54001">
    <property type="entry name" value="Cysteine proteinases"/>
    <property type="match status" value="1"/>
</dbReference>
<dbReference type="HOGENOM" id="CLU_284099_0_0_2"/>
<dbReference type="PROSITE" id="PS00139">
    <property type="entry name" value="THIOL_PROTEASE_CYS"/>
    <property type="match status" value="1"/>
</dbReference>
<dbReference type="InterPro" id="IPR013783">
    <property type="entry name" value="Ig-like_fold"/>
</dbReference>
<dbReference type="EMBL" id="CP001719">
    <property type="protein sequence ID" value="ADC45995.1"/>
    <property type="molecule type" value="Genomic_DNA"/>
</dbReference>
<dbReference type="OrthoDB" id="78423at2157"/>
<gene>
    <name evidence="3" type="ordered locus">mru_0143</name>
</gene>
<accession>D3DYS5</accession>
<dbReference type="KEGG" id="mru:mru_0143"/>
<dbReference type="CDD" id="cd02619">
    <property type="entry name" value="Peptidase_C1"/>
    <property type="match status" value="1"/>
</dbReference>
<dbReference type="AlphaFoldDB" id="D3DYS5"/>
<dbReference type="InterPro" id="IPR038765">
    <property type="entry name" value="Papain-like_cys_pep_sf"/>
</dbReference>
<dbReference type="InterPro" id="IPR008964">
    <property type="entry name" value="Invasin/intimin_cell_adhesion"/>
</dbReference>
<dbReference type="eggNOG" id="arCOG02555">
    <property type="taxonomic scope" value="Archaea"/>
</dbReference>
<dbReference type="InterPro" id="IPR000668">
    <property type="entry name" value="Peptidase_C1A_C"/>
</dbReference>
<dbReference type="InterPro" id="IPR011050">
    <property type="entry name" value="Pectin_lyase_fold/virulence"/>
</dbReference>
<dbReference type="InterPro" id="IPR040528">
    <property type="entry name" value="Lectin-like"/>
</dbReference>
<dbReference type="GO" id="GO:0008234">
    <property type="term" value="F:cysteine-type peptidase activity"/>
    <property type="evidence" value="ECO:0007669"/>
    <property type="project" value="InterPro"/>
</dbReference>
<dbReference type="Pfam" id="PF18560">
    <property type="entry name" value="Lectin_like"/>
    <property type="match status" value="1"/>
</dbReference>
<proteinExistence type="inferred from homology"/>
<dbReference type="GO" id="GO:0006508">
    <property type="term" value="P:proteolysis"/>
    <property type="evidence" value="ECO:0007669"/>
    <property type="project" value="UniProtKB-KW"/>
</dbReference>
<dbReference type="eggNOG" id="arCOG02488">
    <property type="taxonomic scope" value="Archaea"/>
</dbReference>
<dbReference type="SUPFAM" id="SSF51126">
    <property type="entry name" value="Pectin lyase-like"/>
    <property type="match status" value="1"/>
</dbReference>
<protein>
    <submittedName>
        <fullName evidence="3">Adhesin-like protein with cysteine protease domain</fullName>
    </submittedName>
</protein>
<sequence>MKVLKIAIIMLILIISLGAVSATENFNNDLSDNGLNDNTLSDNSLNENTLSDNTLSDKSLSESTIIQNDHDNLKDTNNNDNNKALKDPAKTFTDLQMEIINASDLLELTDDYKYNNETDNITLTISKSNFVINGNGHTIDGDNQCGIFQINGTNITLKNLNIINANSTKDSALLLNPGSELETNNVTFINDSSDKRVIFAFGAKYTSNNDKFIDCTSLNDGVINSYLGEITINNGYFESSKPLDWAFVNSLGNSSIYVLNTTFANTTSKYATAIKGDRETVIHDSKFINLYANLTAGAIGLKRIEEAEIDNCTFINVSSQKNGGAIFLDIYSDSEDVPIMISRSSFVNCYSEFGGAILSLGGKITLEEDNFTNNGAFFDGGAIYSSFSQLTISQTIFDNNSVELDDDRGSFGGAIFSDISALIILNCSFSNNNAQTGGALYTYDSGYYIANSTFKDNTNKESEFDDIFTDFDGEIATLENNSYSGEDSICLNNERYESVIAVSGMNFTLIENEINVTNPPRKFDLREWGWVTPVKNQGYMGSCWAFGTVGAIESSILRFLGLEMDISENNMQDSLLQYYRYGTLGAEEGGEYNLGPSYALSWFGVFPSEYDVYDELGKISAIIATDDSIHLQDAVFVPPLMNSTDKDKLKQSLLKYGALAVSYYAETDEPGLNENTSSQYSLKNDSNHRVLLVGWDDDYSKDNFYMTPPGDGAWIIKNSWGEELGDKGYYYISYYDASFATLVPSVGFPIMNTVIYNKNYQYDIGGTLEFTDMGNEYVNEFEALEDDFIAAVGTYFIDAGVDYNIEIYVNDELKYSQDGTSPFFGFHTIQLDSYVPIKEGDEFDVKITSDCIPILESGRQHYIENKSAANLNGEWVDLTSDGKVCAIKVYTTDEDKKKESSRINTRIDCKNMTTTAVASEDGRIGEYFQVTLKDENGTALANKPIKIGFNGRVYDRTTDENGSAKLQINLAYKGTYTFAIGFLGDEEYLGAFEVAKITVKVQTPKLTAPNKSYKVSAKTKSLTASFKTANGKAVSGKKISFTVNGKTYSAKTNSKGTATVNVSLNKKGTYSFTVKFAGDDTFATSSAKAKLTLK</sequence>
<dbReference type="GeneID" id="8769762"/>
<name>D3DYS5_METRM</name>
<comment type="similarity">
    <text evidence="1">Belongs to the peptidase C1 family.</text>
</comment>
<dbReference type="eggNOG" id="arCOG03607">
    <property type="taxonomic scope" value="Archaea"/>
</dbReference>
<dbReference type="STRING" id="634498.mru_0143"/>
<dbReference type="InterPro" id="IPR000169">
    <property type="entry name" value="Pept_cys_AS"/>
</dbReference>
<keyword evidence="4" id="KW-1185">Reference proteome</keyword>
<evidence type="ECO:0000256" key="1">
    <source>
        <dbReference type="ARBA" id="ARBA00008455"/>
    </source>
</evidence>
<dbReference type="Pfam" id="PF00112">
    <property type="entry name" value="Peptidase_C1"/>
    <property type="match status" value="1"/>
</dbReference>
<dbReference type="Gene3D" id="2.60.40.10">
    <property type="entry name" value="Immunoglobulins"/>
    <property type="match status" value="1"/>
</dbReference>